<dbReference type="Proteomes" id="UP000031666">
    <property type="component" value="Unassembled WGS sequence"/>
</dbReference>
<protein>
    <submittedName>
        <fullName evidence="2">Oligopeptide ABC transporter</fullName>
    </submittedName>
</protein>
<evidence type="ECO:0000313" key="3">
    <source>
        <dbReference type="Proteomes" id="UP000031666"/>
    </source>
</evidence>
<dbReference type="STRING" id="1481914.JCM19241_2095"/>
<comment type="caution">
    <text evidence="2">The sequence shown here is derived from an EMBL/GenBank/DDBJ whole genome shotgun (WGS) entry which is preliminary data.</text>
</comment>
<reference evidence="2 3" key="1">
    <citation type="submission" date="2015-01" db="EMBL/GenBank/DDBJ databases">
        <title>Vibrio sp. C94 JCM 19241 whole genome shotgun sequence.</title>
        <authorList>
            <person name="Sawabe T."/>
            <person name="Meirelles P."/>
            <person name="Feng G."/>
            <person name="Sayaka M."/>
            <person name="Hattori M."/>
            <person name="Ohkuma M."/>
        </authorList>
    </citation>
    <scope>NUCLEOTIDE SEQUENCE [LARGE SCALE GENOMIC DNA]</scope>
    <source>
        <strain evidence="3">JCM 19241</strain>
    </source>
</reference>
<feature type="chain" id="PRO_5002123313" evidence="1">
    <location>
        <begin position="28"/>
        <end position="73"/>
    </location>
</feature>
<keyword evidence="1" id="KW-0732">Signal</keyword>
<reference evidence="2 3" key="2">
    <citation type="submission" date="2015-01" db="EMBL/GenBank/DDBJ databases">
        <authorList>
            <consortium name="NBRP consortium"/>
            <person name="Sawabe T."/>
            <person name="Meirelles P."/>
            <person name="Feng G."/>
            <person name="Sayaka M."/>
            <person name="Hattori M."/>
            <person name="Ohkuma M."/>
        </authorList>
    </citation>
    <scope>NUCLEOTIDE SEQUENCE [LARGE SCALE GENOMIC DNA]</scope>
    <source>
        <strain evidence="3">JCM 19241</strain>
    </source>
</reference>
<accession>A0A0B8QGV7</accession>
<organism evidence="2 3">
    <name type="scientific">Vibrio ishigakensis</name>
    <dbReference type="NCBI Taxonomy" id="1481914"/>
    <lineage>
        <taxon>Bacteria</taxon>
        <taxon>Pseudomonadati</taxon>
        <taxon>Pseudomonadota</taxon>
        <taxon>Gammaproteobacteria</taxon>
        <taxon>Vibrionales</taxon>
        <taxon>Vibrionaceae</taxon>
        <taxon>Vibrio</taxon>
    </lineage>
</organism>
<proteinExistence type="predicted"/>
<dbReference type="AlphaFoldDB" id="A0A0B8QGV7"/>
<evidence type="ECO:0000313" key="2">
    <source>
        <dbReference type="EMBL" id="GAM78870.1"/>
    </source>
</evidence>
<feature type="signal peptide" evidence="1">
    <location>
        <begin position="1"/>
        <end position="27"/>
    </location>
</feature>
<name>A0A0B8QGV7_9VIBR</name>
<dbReference type="EMBL" id="BBSC01000022">
    <property type="protein sequence ID" value="GAM78870.1"/>
    <property type="molecule type" value="Genomic_DNA"/>
</dbReference>
<gene>
    <name evidence="2" type="ORF">JCM19241_2095</name>
</gene>
<evidence type="ECO:0000256" key="1">
    <source>
        <dbReference type="SAM" id="SignalP"/>
    </source>
</evidence>
<sequence>MHNNKITKALFLGASLLAATTSFSTLAATVPAGTKLAKVQELVKGNGTEVASIDLKKQRACQNQTLLEIFSKA</sequence>